<dbReference type="InterPro" id="IPR036278">
    <property type="entry name" value="Sialidase_sf"/>
</dbReference>
<dbReference type="GO" id="GO:0009313">
    <property type="term" value="P:oligosaccharide catabolic process"/>
    <property type="evidence" value="ECO:0007669"/>
    <property type="project" value="TreeGrafter"/>
</dbReference>
<dbReference type="RefSeq" id="WP_178930690.1">
    <property type="nucleotide sequence ID" value="NZ_JACBAZ010000001.1"/>
</dbReference>
<accession>A0A851GG60</accession>
<keyword evidence="6" id="KW-1185">Reference proteome</keyword>
<evidence type="ECO:0000256" key="3">
    <source>
        <dbReference type="ARBA" id="ARBA00012733"/>
    </source>
</evidence>
<evidence type="ECO:0000313" key="6">
    <source>
        <dbReference type="Proteomes" id="UP000557872"/>
    </source>
</evidence>
<dbReference type="PANTHER" id="PTHR10628">
    <property type="entry name" value="SIALIDASE"/>
    <property type="match status" value="1"/>
</dbReference>
<dbReference type="EC" id="3.2.1.18" evidence="3"/>
<dbReference type="CDD" id="cd15482">
    <property type="entry name" value="Sialidase_non-viral"/>
    <property type="match status" value="1"/>
</dbReference>
<dbReference type="InterPro" id="IPR026856">
    <property type="entry name" value="Sialidase_fam"/>
</dbReference>
<dbReference type="GO" id="GO:0006689">
    <property type="term" value="P:ganglioside catabolic process"/>
    <property type="evidence" value="ECO:0007669"/>
    <property type="project" value="TreeGrafter"/>
</dbReference>
<evidence type="ECO:0000256" key="2">
    <source>
        <dbReference type="ARBA" id="ARBA00009348"/>
    </source>
</evidence>
<gene>
    <name evidence="5" type="ORF">HW115_00875</name>
</gene>
<dbReference type="Proteomes" id="UP000557872">
    <property type="component" value="Unassembled WGS sequence"/>
</dbReference>
<evidence type="ECO:0000259" key="4">
    <source>
        <dbReference type="Pfam" id="PF13088"/>
    </source>
</evidence>
<comment type="caution">
    <text evidence="5">The sequence shown here is derived from an EMBL/GenBank/DDBJ whole genome shotgun (WGS) entry which is preliminary data.</text>
</comment>
<proteinExistence type="inferred from homology"/>
<dbReference type="PANTHER" id="PTHR10628:SF30">
    <property type="entry name" value="EXO-ALPHA-SIALIDASE"/>
    <property type="match status" value="1"/>
</dbReference>
<dbReference type="Gene3D" id="2.120.10.10">
    <property type="match status" value="1"/>
</dbReference>
<dbReference type="GO" id="GO:0004308">
    <property type="term" value="F:exo-alpha-sialidase activity"/>
    <property type="evidence" value="ECO:0007669"/>
    <property type="project" value="UniProtKB-EC"/>
</dbReference>
<dbReference type="SUPFAM" id="SSF50939">
    <property type="entry name" value="Sialidases"/>
    <property type="match status" value="1"/>
</dbReference>
<dbReference type="GO" id="GO:0016020">
    <property type="term" value="C:membrane"/>
    <property type="evidence" value="ECO:0007669"/>
    <property type="project" value="TreeGrafter"/>
</dbReference>
<name>A0A851GG60_9BACT</name>
<dbReference type="GO" id="GO:0005737">
    <property type="term" value="C:cytoplasm"/>
    <property type="evidence" value="ECO:0007669"/>
    <property type="project" value="TreeGrafter"/>
</dbReference>
<dbReference type="EMBL" id="JACBAZ010000001">
    <property type="protein sequence ID" value="NWK54147.1"/>
    <property type="molecule type" value="Genomic_DNA"/>
</dbReference>
<protein>
    <recommendedName>
        <fullName evidence="3">exo-alpha-sialidase</fullName>
        <ecNumber evidence="3">3.2.1.18</ecNumber>
    </recommendedName>
</protein>
<dbReference type="AlphaFoldDB" id="A0A851GG60"/>
<organism evidence="5 6">
    <name type="scientific">Oceaniferula marina</name>
    <dbReference type="NCBI Taxonomy" id="2748318"/>
    <lineage>
        <taxon>Bacteria</taxon>
        <taxon>Pseudomonadati</taxon>
        <taxon>Verrucomicrobiota</taxon>
        <taxon>Verrucomicrobiia</taxon>
        <taxon>Verrucomicrobiales</taxon>
        <taxon>Verrucomicrobiaceae</taxon>
        <taxon>Oceaniferula</taxon>
    </lineage>
</organism>
<evidence type="ECO:0000256" key="1">
    <source>
        <dbReference type="ARBA" id="ARBA00000427"/>
    </source>
</evidence>
<reference evidence="5 6" key="1">
    <citation type="submission" date="2020-07" db="EMBL/GenBank/DDBJ databases">
        <title>Roseicoccus Jingziensis gen. nov., sp. nov., isolated from coastal seawater.</title>
        <authorList>
            <person name="Feng X."/>
        </authorList>
    </citation>
    <scope>NUCLEOTIDE SEQUENCE [LARGE SCALE GENOMIC DNA]</scope>
    <source>
        <strain evidence="5 6">N1E253</strain>
    </source>
</reference>
<comment type="catalytic activity">
    <reaction evidence="1">
        <text>Hydrolysis of alpha-(2-&gt;3)-, alpha-(2-&gt;6)-, alpha-(2-&gt;8)- glycosidic linkages of terminal sialic acid residues in oligosaccharides, glycoproteins, glycolipids, colominic acid and synthetic substrates.</text>
        <dbReference type="EC" id="3.2.1.18"/>
    </reaction>
</comment>
<dbReference type="Pfam" id="PF13088">
    <property type="entry name" value="BNR_2"/>
    <property type="match status" value="1"/>
</dbReference>
<sequence>MKTLIPFYVVIGTLLPVGVLPSQAKEHEPEKPLRGVEDVFLAGITQLEEVPDSKTRYGQFREPGVIVTKSGRLVVITQARDHSKWPDRSGQDLAIRWSDNLGKDWSKAHRIAEHGNHSICPQSVVYDRQKDVLHVLYNVHHWDFSVGRSGYKELKKAGKVVKDNCKQYHIQSGDGGETWTEPRDISAMMQSNQTVVVFGSGRGIQLQHGPHQGRLVISGGTRYPKWGNNAFYSDDHGKTWKVSERVPKPDGEKIGARNEAKIAELPDGKLVMHCRSMPSRVRAYSKDGGATWSPYQWDRGVAMASCNGALISHRDPESGKHYLVAAGPAGPGRMNGMVWISEDGGQTWPYRKLLIPRSIAYASMASLPDGSIAMVYESEVYLHGSYKHLRMLKFKVSDVLGHSDPMPKDRFDPNEGTYTNP</sequence>
<evidence type="ECO:0000313" key="5">
    <source>
        <dbReference type="EMBL" id="NWK54147.1"/>
    </source>
</evidence>
<feature type="domain" description="Sialidase" evidence="4">
    <location>
        <begin position="90"/>
        <end position="373"/>
    </location>
</feature>
<comment type="similarity">
    <text evidence="2">Belongs to the glycosyl hydrolase 33 family.</text>
</comment>
<dbReference type="InterPro" id="IPR011040">
    <property type="entry name" value="Sialidase"/>
</dbReference>